<feature type="transmembrane region" description="Helical" evidence="8">
    <location>
        <begin position="210"/>
        <end position="228"/>
    </location>
</feature>
<feature type="transmembrane region" description="Helical" evidence="8">
    <location>
        <begin position="122"/>
        <end position="139"/>
    </location>
</feature>
<comment type="subcellular location">
    <subcellularLocation>
        <location evidence="1">Cell membrane</location>
        <topology evidence="1">Multi-pass membrane protein</topology>
    </subcellularLocation>
</comment>
<dbReference type="InterPro" id="IPR000620">
    <property type="entry name" value="EamA_dom"/>
</dbReference>
<dbReference type="NCBIfam" id="TIGR00688">
    <property type="entry name" value="rarD"/>
    <property type="match status" value="1"/>
</dbReference>
<dbReference type="PANTHER" id="PTHR22911">
    <property type="entry name" value="ACYL-MALONYL CONDENSING ENZYME-RELATED"/>
    <property type="match status" value="1"/>
</dbReference>
<dbReference type="Pfam" id="PF00892">
    <property type="entry name" value="EamA"/>
    <property type="match status" value="1"/>
</dbReference>
<feature type="transmembrane region" description="Helical" evidence="8">
    <location>
        <begin position="37"/>
        <end position="54"/>
    </location>
</feature>
<dbReference type="PANTHER" id="PTHR22911:SF137">
    <property type="entry name" value="SOLUTE CARRIER FAMILY 35 MEMBER G2-RELATED"/>
    <property type="match status" value="1"/>
</dbReference>
<keyword evidence="6 8" id="KW-1133">Transmembrane helix</keyword>
<dbReference type="Proteomes" id="UP001595617">
    <property type="component" value="Unassembled WGS sequence"/>
</dbReference>
<evidence type="ECO:0000256" key="1">
    <source>
        <dbReference type="ARBA" id="ARBA00004651"/>
    </source>
</evidence>
<dbReference type="RefSeq" id="WP_380693191.1">
    <property type="nucleotide sequence ID" value="NZ_JBHRYR010000002.1"/>
</dbReference>
<evidence type="ECO:0000313" key="10">
    <source>
        <dbReference type="EMBL" id="MFC3851786.1"/>
    </source>
</evidence>
<feature type="transmembrane region" description="Helical" evidence="8">
    <location>
        <begin position="66"/>
        <end position="86"/>
    </location>
</feature>
<feature type="transmembrane region" description="Helical" evidence="8">
    <location>
        <begin position="261"/>
        <end position="282"/>
    </location>
</feature>
<sequence>MRGLVLAFSAYFLWGSFPLFFSLLSHVSPMEVLVQRIIWAFVATLLVILIMRRWSSYMTLLHNRRAMGWLLLSGVLIGLNWLVFIWAVNVGRVLESSLGYFMTPLVSLLLGRVLLKESMNRFQAVAGALAAIAVLFELIALGRLPWVSLALAGSFGFYGLVRKQQPVDSLQGLNIEALVLLPVALVWWLWQVDVGGVISFGGDLRTSLLLAASGVVTAVPLLLFAAAARRLDLTVVGFIMYINPTLQFLTAVFILNEEYPPQRLITFAIIWVAMVIFMLGLWRSARQKRRLAAPAL</sequence>
<keyword evidence="11" id="KW-1185">Reference proteome</keyword>
<evidence type="ECO:0000259" key="9">
    <source>
        <dbReference type="Pfam" id="PF00892"/>
    </source>
</evidence>
<evidence type="ECO:0000256" key="3">
    <source>
        <dbReference type="ARBA" id="ARBA00022448"/>
    </source>
</evidence>
<comment type="caution">
    <text evidence="10">The sequence shown here is derived from an EMBL/GenBank/DDBJ whole genome shotgun (WGS) entry which is preliminary data.</text>
</comment>
<keyword evidence="4" id="KW-1003">Cell membrane</keyword>
<feature type="transmembrane region" description="Helical" evidence="8">
    <location>
        <begin position="235"/>
        <end position="255"/>
    </location>
</feature>
<protein>
    <submittedName>
        <fullName evidence="10">EamA family transporter RarD</fullName>
    </submittedName>
</protein>
<accession>A0ABV7ZUE8</accession>
<dbReference type="InterPro" id="IPR004626">
    <property type="entry name" value="RarD"/>
</dbReference>
<name>A0ABV7ZUE8_9GAMM</name>
<dbReference type="SUPFAM" id="SSF103481">
    <property type="entry name" value="Multidrug resistance efflux transporter EmrE"/>
    <property type="match status" value="2"/>
</dbReference>
<evidence type="ECO:0000256" key="8">
    <source>
        <dbReference type="SAM" id="Phobius"/>
    </source>
</evidence>
<comment type="similarity">
    <text evidence="2">Belongs to the EamA transporter family.</text>
</comment>
<evidence type="ECO:0000313" key="11">
    <source>
        <dbReference type="Proteomes" id="UP001595617"/>
    </source>
</evidence>
<feature type="transmembrane region" description="Helical" evidence="8">
    <location>
        <begin position="173"/>
        <end position="190"/>
    </location>
</feature>
<evidence type="ECO:0000256" key="7">
    <source>
        <dbReference type="ARBA" id="ARBA00023136"/>
    </source>
</evidence>
<gene>
    <name evidence="10" type="primary">rarD</name>
    <name evidence="10" type="ORF">ACFOOG_02970</name>
</gene>
<keyword evidence="5 8" id="KW-0812">Transmembrane</keyword>
<evidence type="ECO:0000256" key="6">
    <source>
        <dbReference type="ARBA" id="ARBA00022989"/>
    </source>
</evidence>
<evidence type="ECO:0000256" key="5">
    <source>
        <dbReference type="ARBA" id="ARBA00022692"/>
    </source>
</evidence>
<evidence type="ECO:0000256" key="4">
    <source>
        <dbReference type="ARBA" id="ARBA00022475"/>
    </source>
</evidence>
<feature type="transmembrane region" description="Helical" evidence="8">
    <location>
        <begin position="145"/>
        <end position="161"/>
    </location>
</feature>
<dbReference type="InterPro" id="IPR037185">
    <property type="entry name" value="EmrE-like"/>
</dbReference>
<dbReference type="EMBL" id="JBHRYR010000002">
    <property type="protein sequence ID" value="MFC3851786.1"/>
    <property type="molecule type" value="Genomic_DNA"/>
</dbReference>
<evidence type="ECO:0000256" key="2">
    <source>
        <dbReference type="ARBA" id="ARBA00007362"/>
    </source>
</evidence>
<feature type="domain" description="EamA" evidence="9">
    <location>
        <begin position="2"/>
        <end position="136"/>
    </location>
</feature>
<organism evidence="10 11">
    <name type="scientific">Saccharospirillum mangrovi</name>
    <dbReference type="NCBI Taxonomy" id="2161747"/>
    <lineage>
        <taxon>Bacteria</taxon>
        <taxon>Pseudomonadati</taxon>
        <taxon>Pseudomonadota</taxon>
        <taxon>Gammaproteobacteria</taxon>
        <taxon>Oceanospirillales</taxon>
        <taxon>Saccharospirillaceae</taxon>
        <taxon>Saccharospirillum</taxon>
    </lineage>
</organism>
<reference evidence="11" key="1">
    <citation type="journal article" date="2019" name="Int. J. Syst. Evol. Microbiol.">
        <title>The Global Catalogue of Microorganisms (GCM) 10K type strain sequencing project: providing services to taxonomists for standard genome sequencing and annotation.</title>
        <authorList>
            <consortium name="The Broad Institute Genomics Platform"/>
            <consortium name="The Broad Institute Genome Sequencing Center for Infectious Disease"/>
            <person name="Wu L."/>
            <person name="Ma J."/>
        </authorList>
    </citation>
    <scope>NUCLEOTIDE SEQUENCE [LARGE SCALE GENOMIC DNA]</scope>
    <source>
        <strain evidence="11">IBRC 10765</strain>
    </source>
</reference>
<keyword evidence="3" id="KW-0813">Transport</keyword>
<feature type="transmembrane region" description="Helical" evidence="8">
    <location>
        <begin position="98"/>
        <end position="115"/>
    </location>
</feature>
<proteinExistence type="inferred from homology"/>
<keyword evidence="7 8" id="KW-0472">Membrane</keyword>